<sequence length="32" mass="3658">MGSVDPHAACPTESGTRRFLREEIVVYYFVQV</sequence>
<dbReference type="EMBL" id="GBXM01088965">
    <property type="protein sequence ID" value="JAH19612.1"/>
    <property type="molecule type" value="Transcribed_RNA"/>
</dbReference>
<name>A0A0E9QT38_ANGAN</name>
<protein>
    <submittedName>
        <fullName evidence="1">Uncharacterized protein</fullName>
    </submittedName>
</protein>
<proteinExistence type="predicted"/>
<reference evidence="1" key="2">
    <citation type="journal article" date="2015" name="Fish Shellfish Immunol.">
        <title>Early steps in the European eel (Anguilla anguilla)-Vibrio vulnificus interaction in the gills: Role of the RtxA13 toxin.</title>
        <authorList>
            <person name="Callol A."/>
            <person name="Pajuelo D."/>
            <person name="Ebbesson L."/>
            <person name="Teles M."/>
            <person name="MacKenzie S."/>
            <person name="Amaro C."/>
        </authorList>
    </citation>
    <scope>NUCLEOTIDE SEQUENCE</scope>
</reference>
<evidence type="ECO:0000313" key="1">
    <source>
        <dbReference type="EMBL" id="JAH19612.1"/>
    </source>
</evidence>
<organism evidence="1">
    <name type="scientific">Anguilla anguilla</name>
    <name type="common">European freshwater eel</name>
    <name type="synonym">Muraena anguilla</name>
    <dbReference type="NCBI Taxonomy" id="7936"/>
    <lineage>
        <taxon>Eukaryota</taxon>
        <taxon>Metazoa</taxon>
        <taxon>Chordata</taxon>
        <taxon>Craniata</taxon>
        <taxon>Vertebrata</taxon>
        <taxon>Euteleostomi</taxon>
        <taxon>Actinopterygii</taxon>
        <taxon>Neopterygii</taxon>
        <taxon>Teleostei</taxon>
        <taxon>Anguilliformes</taxon>
        <taxon>Anguillidae</taxon>
        <taxon>Anguilla</taxon>
    </lineage>
</organism>
<accession>A0A0E9QT38</accession>
<reference evidence="1" key="1">
    <citation type="submission" date="2014-11" db="EMBL/GenBank/DDBJ databases">
        <authorList>
            <person name="Amaro Gonzalez C."/>
        </authorList>
    </citation>
    <scope>NUCLEOTIDE SEQUENCE</scope>
</reference>
<dbReference type="AlphaFoldDB" id="A0A0E9QT38"/>